<dbReference type="PANTHER" id="PTHR14237:SF88">
    <property type="entry name" value="PYRIDOXAL PHOSPHATE (PLP)-DEPENDENT TRANSFERASES SUPERFAMILY PROTEIN"/>
    <property type="match status" value="1"/>
</dbReference>
<protein>
    <recommendedName>
        <fullName evidence="3">Aminotransferase class V domain-containing protein</fullName>
    </recommendedName>
</protein>
<dbReference type="AlphaFoldDB" id="U5D327"/>
<name>U5D327_AMBTC</name>
<keyword evidence="2" id="KW-1185">Reference proteome</keyword>
<dbReference type="InterPro" id="IPR015421">
    <property type="entry name" value="PyrdxlP-dep_Trfase_major"/>
</dbReference>
<dbReference type="eggNOG" id="KOG2142">
    <property type="taxonomic scope" value="Eukaryota"/>
</dbReference>
<evidence type="ECO:0008006" key="3">
    <source>
        <dbReference type="Google" id="ProtNLM"/>
    </source>
</evidence>
<sequence>MSKKHADIVSQRGGCTCITITISSTTKPSKKPSNRASTLSHYQSFISLLSKTAFPKSHITNPEAIPSLRTAFSHFTEAFQNYQEESETTDGIRDRFYPHLKTTNRVFFDYFGVGLFSGVEKNPNFDFRPISKYGNLVLHSLYGDPDTLTFESQMKKRIMEFLNVEQKDYAMVFAVNRESAFKLLAESYPFSHKTRLLSVCDYNSHGLSLMKEIAVKKGAIAKSASFKWPSLSLRGDQLEREICYGKSYGGSERNKRERACGRGMFVVQLQSRVTGARHSYQWVGVAQEEGWHVVLDSSGLGPKEMKSIALSLYKPDFIISSFYKVFGHDPTGLCTLLIKRPTLSLLDSQVSTTGIACLVPIDENPSPSISLSTSSSSCLSNFSSSSSFSYGVFSEKKSAGNDSGHTVKLQCDGLDQTDTVGLSRERNKLRCLVNWLVHALLKLHHPPLNNEDIGLPLIKIYGPKVKFNRGYSVAFNVFDWEGAMVDPFLFQKLADRHDISVGCWDLQRVELGFQKIRVVSVSLSFLSSFEDVYRLWSFVGRFLDADFVEKEKWRYVTLKQEIVLV</sequence>
<dbReference type="Gramene" id="ERN15822">
    <property type="protein sequence ID" value="ERN15822"/>
    <property type="gene ID" value="AMTR_s00039p00158550"/>
</dbReference>
<dbReference type="PANTHER" id="PTHR14237">
    <property type="entry name" value="MOLYBDOPTERIN COFACTOR SULFURASE MOSC"/>
    <property type="match status" value="1"/>
</dbReference>
<evidence type="ECO:0000313" key="2">
    <source>
        <dbReference type="Proteomes" id="UP000017836"/>
    </source>
</evidence>
<dbReference type="HOGENOM" id="CLU_015216_0_0_1"/>
<reference evidence="2" key="1">
    <citation type="journal article" date="2013" name="Science">
        <title>The Amborella genome and the evolution of flowering plants.</title>
        <authorList>
            <consortium name="Amborella Genome Project"/>
        </authorList>
    </citation>
    <scope>NUCLEOTIDE SEQUENCE [LARGE SCALE GENOMIC DNA]</scope>
</reference>
<dbReference type="InterPro" id="IPR015424">
    <property type="entry name" value="PyrdxlP-dep_Trfase"/>
</dbReference>
<dbReference type="OrthoDB" id="10264306at2759"/>
<organism evidence="1 2">
    <name type="scientific">Amborella trichopoda</name>
    <dbReference type="NCBI Taxonomy" id="13333"/>
    <lineage>
        <taxon>Eukaryota</taxon>
        <taxon>Viridiplantae</taxon>
        <taxon>Streptophyta</taxon>
        <taxon>Embryophyta</taxon>
        <taxon>Tracheophyta</taxon>
        <taxon>Spermatophyta</taxon>
        <taxon>Magnoliopsida</taxon>
        <taxon>Amborellales</taxon>
        <taxon>Amborellaceae</taxon>
        <taxon>Amborella</taxon>
    </lineage>
</organism>
<dbReference type="EMBL" id="KI392495">
    <property type="protein sequence ID" value="ERN15822.1"/>
    <property type="molecule type" value="Genomic_DNA"/>
</dbReference>
<proteinExistence type="predicted"/>
<dbReference type="SUPFAM" id="SSF53383">
    <property type="entry name" value="PLP-dependent transferases"/>
    <property type="match status" value="1"/>
</dbReference>
<evidence type="ECO:0000313" key="1">
    <source>
        <dbReference type="EMBL" id="ERN15822.1"/>
    </source>
</evidence>
<accession>U5D327</accession>
<dbReference type="STRING" id="13333.U5D327"/>
<dbReference type="Proteomes" id="UP000017836">
    <property type="component" value="Unassembled WGS sequence"/>
</dbReference>
<dbReference type="Gene3D" id="3.40.640.10">
    <property type="entry name" value="Type I PLP-dependent aspartate aminotransferase-like (Major domain)"/>
    <property type="match status" value="1"/>
</dbReference>
<dbReference type="OMA" id="ATCTHWA"/>
<gene>
    <name evidence="1" type="ORF">AMTR_s00039p00158550</name>
</gene>
<dbReference type="KEGG" id="atr:18444115"/>